<proteinExistence type="predicted"/>
<protein>
    <submittedName>
        <fullName evidence="1">Uncharacterized protein</fullName>
    </submittedName>
</protein>
<accession>A0ABW0I4N6</accession>
<gene>
    <name evidence="1" type="ORF">ACFPMF_04235</name>
</gene>
<evidence type="ECO:0000313" key="2">
    <source>
        <dbReference type="Proteomes" id="UP001596106"/>
    </source>
</evidence>
<dbReference type="EMBL" id="JBHSMA010000001">
    <property type="protein sequence ID" value="MFC5408501.1"/>
    <property type="molecule type" value="Genomic_DNA"/>
</dbReference>
<name>A0ABW0I4N6_9BACT</name>
<sequence>MDALINIRPLLPGLLAILLGVNGLAQSTGCRPEDAQAIQTSWVRKPDALGAIGPDFPRKSLPLVFERQEKILNLLQKAYPNPRGLEARAYRIIKSDPANDYKHLPPNAPLRYSVTTYYLHYWCFRGKPERSAETGTWIECYVNSLWQFMESISEREYLLPNGQSIFYMPERVGDLKGYAVYSPHPTRRENRQESILLVPGNRLPVRPVSREELVRSLQRHIRHFLKENDETTRVLEAGLKETLAYADQPGSFKTEAEREKYKEDNRRSIGNGRIKRDKTAQEFRQNYDRLEALLAAMSPQERASQAIIENPYDLMTQYRGKGTFEAQAVKGRPLVTHDLQYHDPTLPRHAIQSIQLLMKYETSANLVAKRDLMEQFRQNIDLDGLKALIGH</sequence>
<keyword evidence="2" id="KW-1185">Reference proteome</keyword>
<dbReference type="Proteomes" id="UP001596106">
    <property type="component" value="Unassembled WGS sequence"/>
</dbReference>
<reference evidence="2" key="1">
    <citation type="journal article" date="2019" name="Int. J. Syst. Evol. Microbiol.">
        <title>The Global Catalogue of Microorganisms (GCM) 10K type strain sequencing project: providing services to taxonomists for standard genome sequencing and annotation.</title>
        <authorList>
            <consortium name="The Broad Institute Genomics Platform"/>
            <consortium name="The Broad Institute Genome Sequencing Center for Infectious Disease"/>
            <person name="Wu L."/>
            <person name="Ma J."/>
        </authorList>
    </citation>
    <scope>NUCLEOTIDE SEQUENCE [LARGE SCALE GENOMIC DNA]</scope>
    <source>
        <strain evidence="2">CCUG 55250</strain>
    </source>
</reference>
<comment type="caution">
    <text evidence="1">The sequence shown here is derived from an EMBL/GenBank/DDBJ whole genome shotgun (WGS) entry which is preliminary data.</text>
</comment>
<dbReference type="RefSeq" id="WP_379841434.1">
    <property type="nucleotide sequence ID" value="NZ_JBHSMA010000001.1"/>
</dbReference>
<organism evidence="1 2">
    <name type="scientific">Larkinella bovis</name>
    <dbReference type="NCBI Taxonomy" id="683041"/>
    <lineage>
        <taxon>Bacteria</taxon>
        <taxon>Pseudomonadati</taxon>
        <taxon>Bacteroidota</taxon>
        <taxon>Cytophagia</taxon>
        <taxon>Cytophagales</taxon>
        <taxon>Spirosomataceae</taxon>
        <taxon>Larkinella</taxon>
    </lineage>
</organism>
<evidence type="ECO:0000313" key="1">
    <source>
        <dbReference type="EMBL" id="MFC5408501.1"/>
    </source>
</evidence>